<dbReference type="EMBL" id="JATAAI010000001">
    <property type="protein sequence ID" value="KAK1748190.1"/>
    <property type="molecule type" value="Genomic_DNA"/>
</dbReference>
<dbReference type="AlphaFoldDB" id="A0AAD8YMV5"/>
<sequence length="315" mass="36386">MIAFTLALLVIPYIYVYVYKYVVKLETSTSTSRKYAPSSQVMWYTHANNLSSTKSTVQSVYHQYQRLDFLKENLVRGPHQCGYRKCVFPLRTDPRIGYLVEGSSDAEAMINAFTASKNIIEEKYGMDHIYLAPPKIMSVSLDFRKWMEMNMISYPGQTYFPEFTEQPEVLVQAVAIVPEEDSIMLGIKGPRRKNGLKGIEEMFTPKNNESWNITDVEITVKRDFALLYRLVEDEKDDKLPCLCADFQIFLLRSGHLIHLDVERCFEMSSLMGKRCVPKLQELETLVLNRLQRSHLEQVQQRMGAISNSSSSYPQQ</sequence>
<reference evidence="1" key="1">
    <citation type="submission" date="2023-06" db="EMBL/GenBank/DDBJ databases">
        <title>Survivors Of The Sea: Transcriptome response of Skeletonema marinoi to long-term dormancy.</title>
        <authorList>
            <person name="Pinder M.I.M."/>
            <person name="Kourtchenko O."/>
            <person name="Robertson E.K."/>
            <person name="Larsson T."/>
            <person name="Maumus F."/>
            <person name="Osuna-Cruz C.M."/>
            <person name="Vancaester E."/>
            <person name="Stenow R."/>
            <person name="Vandepoele K."/>
            <person name="Ploug H."/>
            <person name="Bruchert V."/>
            <person name="Godhe A."/>
            <person name="Topel M."/>
        </authorList>
    </citation>
    <scope>NUCLEOTIDE SEQUENCE</scope>
    <source>
        <strain evidence="1">R05AC</strain>
    </source>
</reference>
<evidence type="ECO:0000313" key="1">
    <source>
        <dbReference type="EMBL" id="KAK1748190.1"/>
    </source>
</evidence>
<organism evidence="1 2">
    <name type="scientific">Skeletonema marinoi</name>
    <dbReference type="NCBI Taxonomy" id="267567"/>
    <lineage>
        <taxon>Eukaryota</taxon>
        <taxon>Sar</taxon>
        <taxon>Stramenopiles</taxon>
        <taxon>Ochrophyta</taxon>
        <taxon>Bacillariophyta</taxon>
        <taxon>Coscinodiscophyceae</taxon>
        <taxon>Thalassiosirophycidae</taxon>
        <taxon>Thalassiosirales</taxon>
        <taxon>Skeletonemataceae</taxon>
        <taxon>Skeletonema</taxon>
        <taxon>Skeletonema marinoi-dohrnii complex</taxon>
    </lineage>
</organism>
<dbReference type="Proteomes" id="UP001224775">
    <property type="component" value="Unassembled WGS sequence"/>
</dbReference>
<evidence type="ECO:0000313" key="2">
    <source>
        <dbReference type="Proteomes" id="UP001224775"/>
    </source>
</evidence>
<accession>A0AAD8YMV5</accession>
<keyword evidence="2" id="KW-1185">Reference proteome</keyword>
<proteinExistence type="predicted"/>
<name>A0AAD8YMV5_9STRA</name>
<gene>
    <name evidence="1" type="ORF">QTG54_000129</name>
</gene>
<protein>
    <submittedName>
        <fullName evidence="1">Uncharacterized protein</fullName>
    </submittedName>
</protein>
<comment type="caution">
    <text evidence="1">The sequence shown here is derived from an EMBL/GenBank/DDBJ whole genome shotgun (WGS) entry which is preliminary data.</text>
</comment>